<dbReference type="PANTHER" id="PTHR10335">
    <property type="entry name" value="RRNA 2-O-METHYLTRANSFERASE FIBRILLARIN"/>
    <property type="match status" value="1"/>
</dbReference>
<dbReference type="RefSeq" id="XP_033768567.1">
    <property type="nucleotide sequence ID" value="XM_033912676.1"/>
</dbReference>
<reference evidence="3" key="2">
    <citation type="submission" date="2020-01" db="EMBL/GenBank/DDBJ databases">
        <title>Population-level Yeast Reference Genomes.</title>
        <authorList>
            <person name="Yue J.-X."/>
        </authorList>
    </citation>
    <scope>NUCLEOTIDE SEQUENCE</scope>
    <source>
        <strain evidence="3">CBS432</strain>
    </source>
</reference>
<dbReference type="Pfam" id="PF10307">
    <property type="entry name" value="HAD_SAK_1"/>
    <property type="match status" value="1"/>
</dbReference>
<feature type="domain" description="Swiss Army Knife RNA repair protein HAD" evidence="1">
    <location>
        <begin position="47"/>
        <end position="241"/>
    </location>
</feature>
<feature type="domain" description="YMR265C-like C-terminal" evidence="2">
    <location>
        <begin position="253"/>
        <end position="441"/>
    </location>
</feature>
<reference evidence="3" key="1">
    <citation type="journal article" date="2017" name="Nat. Genet.">
        <title>Contrasting evolutionary genome dynamics between domesticated and wild yeasts.</title>
        <authorList>
            <person name="Yue J.X."/>
            <person name="Li J."/>
            <person name="Aigrain L."/>
            <person name="Hallin J."/>
            <person name="Persson K."/>
            <person name="Oliver K."/>
            <person name="Bergstrom A."/>
            <person name="Coupland P."/>
            <person name="Warringer J."/>
            <person name="Lagomarsino M.C."/>
            <person name="Fischer G."/>
            <person name="Durbin R."/>
            <person name="Liti G."/>
        </authorList>
    </citation>
    <scope>NUCLEOTIDE SEQUENCE</scope>
    <source>
        <strain evidence="3">CBS432</strain>
    </source>
</reference>
<proteinExistence type="predicted"/>
<dbReference type="KEGG" id="spao:SPAR_M03800"/>
<evidence type="ECO:0000313" key="3">
    <source>
        <dbReference type="RefSeq" id="XP_033768567.1"/>
    </source>
</evidence>
<protein>
    <recommendedName>
        <fullName evidence="4">Swiss Army Knife RNA repair protein HAD domain-containing protein</fullName>
    </recommendedName>
</protein>
<dbReference type="InterPro" id="IPR018812">
    <property type="entry name" value="SAK_HAD"/>
</dbReference>
<gene>
    <name evidence="3" type="ORF">SPAR_M03800</name>
</gene>
<accession>A0A8B8UXS8</accession>
<dbReference type="GO" id="GO:1990259">
    <property type="term" value="F:histone H2AQ104 methyltransferase activity"/>
    <property type="evidence" value="ECO:0007669"/>
    <property type="project" value="TreeGrafter"/>
</dbReference>
<dbReference type="GeneID" id="54632957"/>
<dbReference type="InterPro" id="IPR056904">
    <property type="entry name" value="YMR265C_C"/>
</dbReference>
<dbReference type="PANTHER" id="PTHR10335:SF26">
    <property type="entry name" value="AER281CP"/>
    <property type="match status" value="1"/>
</dbReference>
<name>A0A8B8UXS8_SACPA</name>
<dbReference type="GO" id="GO:0008649">
    <property type="term" value="F:rRNA methyltransferase activity"/>
    <property type="evidence" value="ECO:0007669"/>
    <property type="project" value="TreeGrafter"/>
</dbReference>
<organism evidence="3">
    <name type="scientific">Saccharomyces paradoxus</name>
    <name type="common">Yeast</name>
    <name type="synonym">Saccharomyces douglasii</name>
    <dbReference type="NCBI Taxonomy" id="27291"/>
    <lineage>
        <taxon>Eukaryota</taxon>
        <taxon>Fungi</taxon>
        <taxon>Dikarya</taxon>
        <taxon>Ascomycota</taxon>
        <taxon>Saccharomycotina</taxon>
        <taxon>Saccharomycetes</taxon>
        <taxon>Saccharomycetales</taxon>
        <taxon>Saccharomycetaceae</taxon>
        <taxon>Saccharomyces</taxon>
    </lineage>
</organism>
<reference evidence="3" key="4">
    <citation type="submission" date="2025-08" db="UniProtKB">
        <authorList>
            <consortium name="RefSeq"/>
        </authorList>
    </citation>
    <scope>IDENTIFICATION</scope>
    <source>
        <strain evidence="3">CBS432</strain>
    </source>
</reference>
<dbReference type="VEuPathDB" id="FungiDB:SPAR_M03800"/>
<dbReference type="Pfam" id="PF25108">
    <property type="entry name" value="YMR265C_C"/>
    <property type="match status" value="1"/>
</dbReference>
<dbReference type="GO" id="GO:0032040">
    <property type="term" value="C:small-subunit processome"/>
    <property type="evidence" value="ECO:0007669"/>
    <property type="project" value="TreeGrafter"/>
</dbReference>
<evidence type="ECO:0000259" key="1">
    <source>
        <dbReference type="Pfam" id="PF10307"/>
    </source>
</evidence>
<reference evidence="3" key="3">
    <citation type="submission" date="2025-07" db="EMBL/GenBank/DDBJ databases">
        <authorList>
            <consortium name="NCBI Genome Project"/>
        </authorList>
    </citation>
    <scope>NUCLEOTIDE SEQUENCE</scope>
    <source>
        <strain evidence="3">CBS432</strain>
    </source>
</reference>
<evidence type="ECO:0008006" key="4">
    <source>
        <dbReference type="Google" id="ProtNLM"/>
    </source>
</evidence>
<dbReference type="GO" id="GO:0000494">
    <property type="term" value="P:box C/D sno(s)RNA 3'-end processing"/>
    <property type="evidence" value="ECO:0007669"/>
    <property type="project" value="TreeGrafter"/>
</dbReference>
<sequence length="449" mass="52313">MSSRSGNHCVLRKWNSCSCELVVPSEVPEHAITKLHIYDFDNTLFATPGPTEQLYTRELLNVLTSSVLANGGWWNEPEFLQAAIKISKVKPRQYSWNENIIKLAEESYCAKDTISIILTGREENRFHKLIEHALQTARSHWKCSTNEFRFNAVCLKKKEISEYTSKYKKELMGEFLKYYPSLQELIIYDDRVHQIEAFKSFFHSLDLSRLKWSAIPVRPFTKSLPRDQELEIVTEMVQKSNSQAFNTSQKFDLTWTPRQTGYILCMASHRLLSIEVMKYLRRGKGRRTFRPKLYEYPLYIPCAEPGKDIPVLEIAKIWSNNEACIFDSEEKLQRISEKFHQQQPGKCIVHFQVTDLAVISSVCHNKRKPLEVYFKATPDPNRYAFTLFPEFIVTGHFYKKDQIEDLEAVTEHLMDCKKAIHWIPLEKAISIKTFFGQYTKLASIPRSGA</sequence>
<dbReference type="GO" id="GO:0003723">
    <property type="term" value="F:RNA binding"/>
    <property type="evidence" value="ECO:0007669"/>
    <property type="project" value="TreeGrafter"/>
</dbReference>
<dbReference type="GO" id="GO:0031428">
    <property type="term" value="C:box C/D methylation guide snoRNP complex"/>
    <property type="evidence" value="ECO:0007669"/>
    <property type="project" value="TreeGrafter"/>
</dbReference>
<dbReference type="AlphaFoldDB" id="A0A8B8UXS8"/>
<evidence type="ECO:0000259" key="2">
    <source>
        <dbReference type="Pfam" id="PF25108"/>
    </source>
</evidence>
<dbReference type="OrthoDB" id="5596992at2759"/>